<gene>
    <name evidence="2" type="ORF">H8K43_03170</name>
</gene>
<dbReference type="EMBL" id="JACOGD010000002">
    <property type="protein sequence ID" value="MBC3930662.1"/>
    <property type="molecule type" value="Genomic_DNA"/>
</dbReference>
<sequence length="322" mass="35646">MGLSRHPRIEALFSQTKLLGFGRYVLTVPVDSRLSFGYDIPTLPNQAENLKKIVEAKVAEIKAHHKTAEINYVGPGPAPHVTWIRSYSTIYAKELGLEGFDIYYVLSPHIFNPGDAVSSGERSYEQVLAHTLHVARALRLRQPDELPLEEGLCHEYAFQRLAGAEGSISSAGLHIAALPDVVFSVFSNTGGSVDGENGYGLIQRMENQKKKLGADYPKCTLLRAAKRKIHDWEGEETLFRNEDGSHDFRWLAIGIRNSVARPAKLDVTLYDKVRYDMIGGADKASLSDEEALALWDKLLESLKFRVAVPGAPDSAVQFKGVL</sequence>
<dbReference type="Proteomes" id="UP000654304">
    <property type="component" value="Unassembled WGS sequence"/>
</dbReference>
<evidence type="ECO:0000313" key="3">
    <source>
        <dbReference type="Proteomes" id="UP000654304"/>
    </source>
</evidence>
<protein>
    <recommendedName>
        <fullName evidence="1">Tle cognate immunity protein 4 C-terminal domain-containing protein</fullName>
    </recommendedName>
</protein>
<feature type="domain" description="Tle cognate immunity protein 4 C-terminal" evidence="1">
    <location>
        <begin position="145"/>
        <end position="306"/>
    </location>
</feature>
<organism evidence="2 3">
    <name type="scientific">Undibacterium curvum</name>
    <dbReference type="NCBI Taxonomy" id="2762294"/>
    <lineage>
        <taxon>Bacteria</taxon>
        <taxon>Pseudomonadati</taxon>
        <taxon>Pseudomonadota</taxon>
        <taxon>Betaproteobacteria</taxon>
        <taxon>Burkholderiales</taxon>
        <taxon>Oxalobacteraceae</taxon>
        <taxon>Undibacterium</taxon>
    </lineage>
</organism>
<name>A0ABR7A178_9BURK</name>
<evidence type="ECO:0000313" key="2">
    <source>
        <dbReference type="EMBL" id="MBC3930662.1"/>
    </source>
</evidence>
<dbReference type="RefSeq" id="WP_186902538.1">
    <property type="nucleotide sequence ID" value="NZ_JACOGD010000002.1"/>
</dbReference>
<keyword evidence="3" id="KW-1185">Reference proteome</keyword>
<evidence type="ECO:0000259" key="1">
    <source>
        <dbReference type="Pfam" id="PF18426"/>
    </source>
</evidence>
<proteinExistence type="predicted"/>
<dbReference type="InterPro" id="IPR041290">
    <property type="entry name" value="Tli4_C"/>
</dbReference>
<dbReference type="Pfam" id="PF18426">
    <property type="entry name" value="Tli4_C"/>
    <property type="match status" value="1"/>
</dbReference>
<comment type="caution">
    <text evidence="2">The sequence shown here is derived from an EMBL/GenBank/DDBJ whole genome shotgun (WGS) entry which is preliminary data.</text>
</comment>
<reference evidence="2 3" key="1">
    <citation type="submission" date="2020-08" db="EMBL/GenBank/DDBJ databases">
        <title>Novel species isolated from subtropical streams in China.</title>
        <authorList>
            <person name="Lu H."/>
        </authorList>
    </citation>
    <scope>NUCLEOTIDE SEQUENCE [LARGE SCALE GENOMIC DNA]</scope>
    <source>
        <strain evidence="2 3">CY22W</strain>
    </source>
</reference>
<accession>A0ABR7A178</accession>